<dbReference type="InterPro" id="IPR013785">
    <property type="entry name" value="Aldolase_TIM"/>
</dbReference>
<feature type="binding site" evidence="7">
    <location>
        <position position="268"/>
    </location>
    <ligand>
        <name>glyoxylate</name>
        <dbReference type="ChEBI" id="CHEBI:36655"/>
    </ligand>
</feature>
<proteinExistence type="inferred from homology"/>
<keyword evidence="3 7" id="KW-0288">FMN</keyword>
<evidence type="ECO:0000256" key="3">
    <source>
        <dbReference type="ARBA" id="ARBA00022643"/>
    </source>
</evidence>
<comment type="caution">
    <text evidence="9">The sequence shown here is derived from an EMBL/GenBank/DDBJ whole genome shotgun (WGS) entry which is preliminary data.</text>
</comment>
<feature type="binding site" evidence="7">
    <location>
        <position position="244"/>
    </location>
    <ligand>
        <name>FMN</name>
        <dbReference type="ChEBI" id="CHEBI:58210"/>
    </ligand>
</feature>
<dbReference type="InterPro" id="IPR012133">
    <property type="entry name" value="Alpha-hydoxy_acid_DH_FMN"/>
</dbReference>
<organism evidence="9 10">
    <name type="scientific">Oceanospirillum multiglobuliferum</name>
    <dbReference type="NCBI Taxonomy" id="64969"/>
    <lineage>
        <taxon>Bacteria</taxon>
        <taxon>Pseudomonadati</taxon>
        <taxon>Pseudomonadota</taxon>
        <taxon>Gammaproteobacteria</taxon>
        <taxon>Oceanospirillales</taxon>
        <taxon>Oceanospirillaceae</taxon>
        <taxon>Oceanospirillum</taxon>
    </lineage>
</organism>
<dbReference type="CDD" id="cd02809">
    <property type="entry name" value="alpha_hydroxyacid_oxid_FMN"/>
    <property type="match status" value="1"/>
</dbReference>
<evidence type="ECO:0000256" key="1">
    <source>
        <dbReference type="ARBA" id="ARBA00001917"/>
    </source>
</evidence>
<feature type="binding site" evidence="7">
    <location>
        <begin position="92"/>
        <end position="94"/>
    </location>
    <ligand>
        <name>FMN</name>
        <dbReference type="ChEBI" id="CHEBI:58210"/>
    </ligand>
</feature>
<dbReference type="Proteomes" id="UP000191418">
    <property type="component" value="Unassembled WGS sequence"/>
</dbReference>
<dbReference type="InterPro" id="IPR000262">
    <property type="entry name" value="FMN-dep_DH"/>
</dbReference>
<feature type="binding site" evidence="7">
    <location>
        <position position="170"/>
    </location>
    <ligand>
        <name>FMN</name>
        <dbReference type="ChEBI" id="CHEBI:58210"/>
    </ligand>
</feature>
<reference evidence="9 10" key="1">
    <citation type="submission" date="2017-01" db="EMBL/GenBank/DDBJ databases">
        <title>Genome Sequencing of a Marine Spirillum, Oceanospirillum multiglobuliferum ATCC 33336, from Japan.</title>
        <authorList>
            <person name="Carney J.G."/>
            <person name="Trachtenberg A.M."/>
            <person name="Rheaume B.A."/>
            <person name="Linnane J.D."/>
            <person name="Pitts N.L."/>
            <person name="Mykles D.L."/>
            <person name="Maclea K.S."/>
        </authorList>
    </citation>
    <scope>NUCLEOTIDE SEQUENCE [LARGE SCALE GENOMIC DNA]</scope>
    <source>
        <strain evidence="9 10">ATCC 33336</strain>
    </source>
</reference>
<evidence type="ECO:0000256" key="5">
    <source>
        <dbReference type="ARBA" id="ARBA00024042"/>
    </source>
</evidence>
<gene>
    <name evidence="9" type="ORF">BTE48_06835</name>
</gene>
<dbReference type="STRING" id="64969.SAMN02745127_01078"/>
<feature type="binding site" evidence="7">
    <location>
        <position position="121"/>
    </location>
    <ligand>
        <name>FMN</name>
        <dbReference type="ChEBI" id="CHEBI:58210"/>
    </ligand>
</feature>
<dbReference type="AlphaFoldDB" id="A0A1T4NAX7"/>
<feature type="binding site" evidence="7">
    <location>
        <position position="271"/>
    </location>
    <ligand>
        <name>glyoxylate</name>
        <dbReference type="ChEBI" id="CHEBI:36655"/>
    </ligand>
</feature>
<feature type="binding site" evidence="7">
    <location>
        <position position="179"/>
    </location>
    <ligand>
        <name>glyoxylate</name>
        <dbReference type="ChEBI" id="CHEBI:36655"/>
    </ligand>
</feature>
<feature type="binding site" evidence="7">
    <location>
        <position position="144"/>
    </location>
    <ligand>
        <name>glyoxylate</name>
        <dbReference type="ChEBI" id="CHEBI:36655"/>
    </ligand>
</feature>
<dbReference type="PROSITE" id="PS51349">
    <property type="entry name" value="FMN_HYDROXY_ACID_DH_2"/>
    <property type="match status" value="1"/>
</dbReference>
<dbReference type="FunFam" id="3.20.20.70:FF:000029">
    <property type="entry name" value="L-lactate dehydrogenase"/>
    <property type="match status" value="1"/>
</dbReference>
<dbReference type="EMBL" id="MTSM01000006">
    <property type="protein sequence ID" value="OPX55902.1"/>
    <property type="molecule type" value="Genomic_DNA"/>
</dbReference>
<sequence>MNTVLYPTPPLSHLPQDLVSVADYQRYAQKHLPKSVFEYITGGGADEITLQRNRLAFQQWSILPRVLRDITDATTATNLCGQAFRHPILLAPVAFHQLVHPDGELATAEAASLLDTGMVVSTLSSQSLESVAQKLESPRWFQLYMQQNRDFTLQLVRRAEAAGYQALMVTIDAPLHGVRNRAQRAGFQLPAEIEAVNLRDRPPLPRAEFTPDQSVIFQGMMSEAPTWRDIEWLRTQTKLPIILKGILHSDDLRIALNVGVEGAVISNHGGRTLDQLPTALEMLPELRASLNKADFTLLVDGGIERGTDIFTALALGADAVMIGRPQLYALGVAGKLGIAHLLRTLRDELEITMALAGCSSIEQIDAQYLRKQF</sequence>
<dbReference type="Pfam" id="PF01070">
    <property type="entry name" value="FMN_dh"/>
    <property type="match status" value="1"/>
</dbReference>
<evidence type="ECO:0000256" key="7">
    <source>
        <dbReference type="PIRSR" id="PIRSR000138-2"/>
    </source>
</evidence>
<keyword evidence="4" id="KW-0560">Oxidoreductase</keyword>
<dbReference type="GO" id="GO:0016614">
    <property type="term" value="F:oxidoreductase activity, acting on CH-OH group of donors"/>
    <property type="evidence" value="ECO:0007669"/>
    <property type="project" value="UniProtKB-ARBA"/>
</dbReference>
<keyword evidence="10" id="KW-1185">Reference proteome</keyword>
<dbReference type="GO" id="GO:0010181">
    <property type="term" value="F:FMN binding"/>
    <property type="evidence" value="ECO:0007669"/>
    <property type="project" value="InterPro"/>
</dbReference>
<name>A0A1T4NAX7_9GAMM</name>
<feature type="active site" description="Proton acceptor" evidence="6">
    <location>
        <position position="268"/>
    </location>
</feature>
<comment type="similarity">
    <text evidence="5">Belongs to the FMN-dependent alpha-hydroxy acid dehydrogenase family.</text>
</comment>
<feature type="domain" description="FMN hydroxy acid dehydrogenase" evidence="8">
    <location>
        <begin position="13"/>
        <end position="373"/>
    </location>
</feature>
<evidence type="ECO:0000256" key="6">
    <source>
        <dbReference type="PIRSR" id="PIRSR000138-1"/>
    </source>
</evidence>
<feature type="binding site" evidence="7">
    <location>
        <position position="266"/>
    </location>
    <ligand>
        <name>FMN</name>
        <dbReference type="ChEBI" id="CHEBI:58210"/>
    </ligand>
</feature>
<dbReference type="PIRSF" id="PIRSF000138">
    <property type="entry name" value="Al-hdrx_acd_dh"/>
    <property type="match status" value="1"/>
</dbReference>
<evidence type="ECO:0000256" key="2">
    <source>
        <dbReference type="ARBA" id="ARBA00022630"/>
    </source>
</evidence>
<feature type="binding site" evidence="7">
    <location>
        <position position="142"/>
    </location>
    <ligand>
        <name>FMN</name>
        <dbReference type="ChEBI" id="CHEBI:58210"/>
    </ligand>
</feature>
<evidence type="ECO:0000313" key="9">
    <source>
        <dbReference type="EMBL" id="OPX55902.1"/>
    </source>
</evidence>
<dbReference type="RefSeq" id="WP_078744698.1">
    <property type="nucleotide sequence ID" value="NZ_FUXG01000005.1"/>
</dbReference>
<evidence type="ECO:0000313" key="10">
    <source>
        <dbReference type="Proteomes" id="UP000191418"/>
    </source>
</evidence>
<protein>
    <submittedName>
        <fullName evidence="9">Alpha-hydroxy-acid oxidizing enzyme</fullName>
    </submittedName>
</protein>
<accession>A0A1T4NAX7</accession>
<dbReference type="PANTHER" id="PTHR10578:SF143">
    <property type="entry name" value="FMN-DEPENDENT ALPHA-HYDROXY ACID DEHYDROGENASE PB1A11.03"/>
    <property type="match status" value="1"/>
</dbReference>
<dbReference type="SUPFAM" id="SSF51395">
    <property type="entry name" value="FMN-linked oxidoreductases"/>
    <property type="match status" value="1"/>
</dbReference>
<dbReference type="Gene3D" id="3.20.20.70">
    <property type="entry name" value="Aldolase class I"/>
    <property type="match status" value="1"/>
</dbReference>
<evidence type="ECO:0000256" key="4">
    <source>
        <dbReference type="ARBA" id="ARBA00023002"/>
    </source>
</evidence>
<comment type="cofactor">
    <cofactor evidence="1">
        <name>FMN</name>
        <dbReference type="ChEBI" id="CHEBI:58210"/>
    </cofactor>
</comment>
<feature type="binding site" evidence="7">
    <location>
        <position position="39"/>
    </location>
    <ligand>
        <name>glyoxylate</name>
        <dbReference type="ChEBI" id="CHEBI:36655"/>
    </ligand>
</feature>
<dbReference type="OrthoDB" id="9770452at2"/>
<dbReference type="InterPro" id="IPR037396">
    <property type="entry name" value="FMN_HAD"/>
</dbReference>
<dbReference type="PANTHER" id="PTHR10578">
    <property type="entry name" value="S -2-HYDROXY-ACID OXIDASE-RELATED"/>
    <property type="match status" value="1"/>
</dbReference>
<feature type="binding site" evidence="7">
    <location>
        <begin position="323"/>
        <end position="324"/>
    </location>
    <ligand>
        <name>FMN</name>
        <dbReference type="ChEBI" id="CHEBI:58210"/>
    </ligand>
</feature>
<keyword evidence="2 7" id="KW-0285">Flavoprotein</keyword>
<evidence type="ECO:0000259" key="8">
    <source>
        <dbReference type="PROSITE" id="PS51349"/>
    </source>
</evidence>